<dbReference type="PATRIC" id="fig|1230458.4.peg.2942"/>
<feature type="region of interest" description="Disordered" evidence="5">
    <location>
        <begin position="169"/>
        <end position="205"/>
    </location>
</feature>
<dbReference type="Pfam" id="PF06271">
    <property type="entry name" value="RDD"/>
    <property type="match status" value="1"/>
</dbReference>
<keyword evidence="4 6" id="KW-0472">Membrane</keyword>
<gene>
    <name evidence="8" type="ORF">C484_14558</name>
</gene>
<evidence type="ECO:0000313" key="9">
    <source>
        <dbReference type="Proteomes" id="UP000011648"/>
    </source>
</evidence>
<evidence type="ECO:0000256" key="6">
    <source>
        <dbReference type="SAM" id="Phobius"/>
    </source>
</evidence>
<accession>L9ZQN6</accession>
<evidence type="ECO:0000256" key="1">
    <source>
        <dbReference type="ARBA" id="ARBA00004141"/>
    </source>
</evidence>
<evidence type="ECO:0000256" key="3">
    <source>
        <dbReference type="ARBA" id="ARBA00022989"/>
    </source>
</evidence>
<evidence type="ECO:0000256" key="5">
    <source>
        <dbReference type="SAM" id="MobiDB-lite"/>
    </source>
</evidence>
<feature type="compositionally biased region" description="Basic and acidic residues" evidence="5">
    <location>
        <begin position="194"/>
        <end position="205"/>
    </location>
</feature>
<feature type="transmembrane region" description="Helical" evidence="6">
    <location>
        <begin position="69"/>
        <end position="89"/>
    </location>
</feature>
<dbReference type="GO" id="GO:0016020">
    <property type="term" value="C:membrane"/>
    <property type="evidence" value="ECO:0007669"/>
    <property type="project" value="UniProtKB-SubCell"/>
</dbReference>
<dbReference type="STRING" id="1230458.C484_14558"/>
<dbReference type="PANTHER" id="PTHR38480">
    <property type="entry name" value="SLR0254 PROTEIN"/>
    <property type="match status" value="1"/>
</dbReference>
<evidence type="ECO:0000313" key="8">
    <source>
        <dbReference type="EMBL" id="ELY88825.1"/>
    </source>
</evidence>
<proteinExistence type="predicted"/>
<keyword evidence="3 6" id="KW-1133">Transmembrane helix</keyword>
<evidence type="ECO:0000259" key="7">
    <source>
        <dbReference type="Pfam" id="PF06271"/>
    </source>
</evidence>
<reference evidence="8 9" key="1">
    <citation type="journal article" date="2014" name="PLoS Genet.">
        <title>Phylogenetically driven sequencing of extremely halophilic archaea reveals strategies for static and dynamic osmo-response.</title>
        <authorList>
            <person name="Becker E.A."/>
            <person name="Seitzer P.M."/>
            <person name="Tritt A."/>
            <person name="Larsen D."/>
            <person name="Krusor M."/>
            <person name="Yao A.I."/>
            <person name="Wu D."/>
            <person name="Madern D."/>
            <person name="Eisen J.A."/>
            <person name="Darling A.E."/>
            <person name="Facciotti M.T."/>
        </authorList>
    </citation>
    <scope>NUCLEOTIDE SEQUENCE [LARGE SCALE GENOMIC DNA]</scope>
    <source>
        <strain evidence="8 9">DSM 12281</strain>
    </source>
</reference>
<comment type="subcellular location">
    <subcellularLocation>
        <location evidence="1">Membrane</location>
        <topology evidence="1">Multi-pass membrane protein</topology>
    </subcellularLocation>
</comment>
<organism evidence="8 9">
    <name type="scientific">Natrialba taiwanensis DSM 12281</name>
    <dbReference type="NCBI Taxonomy" id="1230458"/>
    <lineage>
        <taxon>Archaea</taxon>
        <taxon>Methanobacteriati</taxon>
        <taxon>Methanobacteriota</taxon>
        <taxon>Stenosarchaea group</taxon>
        <taxon>Halobacteria</taxon>
        <taxon>Halobacteriales</taxon>
        <taxon>Natrialbaceae</taxon>
        <taxon>Natrialba</taxon>
    </lineage>
</organism>
<feature type="transmembrane region" description="Helical" evidence="6">
    <location>
        <begin position="42"/>
        <end position="63"/>
    </location>
</feature>
<evidence type="ECO:0000256" key="4">
    <source>
        <dbReference type="ARBA" id="ARBA00023136"/>
    </source>
</evidence>
<comment type="caution">
    <text evidence="8">The sequence shown here is derived from an EMBL/GenBank/DDBJ whole genome shotgun (WGS) entry which is preliminary data.</text>
</comment>
<keyword evidence="9" id="KW-1185">Reference proteome</keyword>
<feature type="domain" description="RDD" evidence="7">
    <location>
        <begin position="1"/>
        <end position="159"/>
    </location>
</feature>
<dbReference type="AlphaFoldDB" id="L9ZQN6"/>
<dbReference type="EMBL" id="AOIL01000050">
    <property type="protein sequence ID" value="ELY88825.1"/>
    <property type="molecule type" value="Genomic_DNA"/>
</dbReference>
<sequence length="205" mass="21640">MDRALAAGIDLGLCYVLLVAPICYVILSVLPVLDAQGPIDLGLCYVLLVAPICYVILSVLPVLDAQGPVAVALSFGVLIPVNLTYTFVFEWRYSRTPGKVARSLMVTTAEGEPCTLRASAVRNLLRYVDGLGVPPLLYAVGVLASAVSPSGQRVGDRVADTVVVRSGRLDRPVADDTGGTARDEADPVGENDSGAERREQHSGGY</sequence>
<dbReference type="PANTHER" id="PTHR38480:SF1">
    <property type="entry name" value="SLR0254 PROTEIN"/>
    <property type="match status" value="1"/>
</dbReference>
<protein>
    <submittedName>
        <fullName evidence="8">RDD domain-containing protein</fullName>
    </submittedName>
</protein>
<keyword evidence="2 6" id="KW-0812">Transmembrane</keyword>
<dbReference type="InterPro" id="IPR010432">
    <property type="entry name" value="RDD"/>
</dbReference>
<dbReference type="Proteomes" id="UP000011648">
    <property type="component" value="Unassembled WGS sequence"/>
</dbReference>
<feature type="transmembrane region" description="Helical" evidence="6">
    <location>
        <begin position="6"/>
        <end position="30"/>
    </location>
</feature>
<evidence type="ECO:0000256" key="2">
    <source>
        <dbReference type="ARBA" id="ARBA00022692"/>
    </source>
</evidence>
<name>L9ZQN6_9EURY</name>